<dbReference type="PANTHER" id="PTHR31424">
    <property type="entry name" value="PROTEIN CBG23806"/>
    <property type="match status" value="1"/>
</dbReference>
<sequence>PTIFEPITDTPEITDANIIANMLESIRMGGQRRITDILNYIIPFYVSKGRKIKHVMVTMALLNNVAKLQKPDNYYILVLYLGSESYESLKNALVPLISDLYLLQEKNFQQIGGTQWPVKLYFSSDWKFLATCLGIKAANAKHFCPWCNCSKKNINRTDKKITKLIETIKINYSQINGHLKEPLFYMILIFDETIWQSKILNEKKRLNIAYQFWYENNKLLYTSFISLMQDKKTTGRRFNKKAQNWIMSFLAPSQGQPNKSNFGHYILHSCSSESYTGYFQNTLKDGSHENSQKSAILEILEHENRQLYFTINDTPNFFKKSKKYRLEPK</sequence>
<keyword evidence="2" id="KW-1185">Reference proteome</keyword>
<proteinExistence type="predicted"/>
<evidence type="ECO:0000313" key="2">
    <source>
        <dbReference type="Proteomes" id="UP000789901"/>
    </source>
</evidence>
<dbReference type="Proteomes" id="UP000789901">
    <property type="component" value="Unassembled WGS sequence"/>
</dbReference>
<name>A0ABN7VP18_GIGMA</name>
<comment type="caution">
    <text evidence="1">The sequence shown here is derived from an EMBL/GenBank/DDBJ whole genome shotgun (WGS) entry which is preliminary data.</text>
</comment>
<protein>
    <submittedName>
        <fullName evidence="1">34838_t:CDS:1</fullName>
    </submittedName>
</protein>
<evidence type="ECO:0000313" key="1">
    <source>
        <dbReference type="EMBL" id="CAG8785827.1"/>
    </source>
</evidence>
<feature type="non-terminal residue" evidence="1">
    <location>
        <position position="1"/>
    </location>
</feature>
<accession>A0ABN7VP18</accession>
<dbReference type="EMBL" id="CAJVQB010017886">
    <property type="protein sequence ID" value="CAG8785827.1"/>
    <property type="molecule type" value="Genomic_DNA"/>
</dbReference>
<organism evidence="1 2">
    <name type="scientific">Gigaspora margarita</name>
    <dbReference type="NCBI Taxonomy" id="4874"/>
    <lineage>
        <taxon>Eukaryota</taxon>
        <taxon>Fungi</taxon>
        <taxon>Fungi incertae sedis</taxon>
        <taxon>Mucoromycota</taxon>
        <taxon>Glomeromycotina</taxon>
        <taxon>Glomeromycetes</taxon>
        <taxon>Diversisporales</taxon>
        <taxon>Gigasporaceae</taxon>
        <taxon>Gigaspora</taxon>
    </lineage>
</organism>
<gene>
    <name evidence="1" type="ORF">GMARGA_LOCUS20420</name>
</gene>
<reference evidence="1 2" key="1">
    <citation type="submission" date="2021-06" db="EMBL/GenBank/DDBJ databases">
        <authorList>
            <person name="Kallberg Y."/>
            <person name="Tangrot J."/>
            <person name="Rosling A."/>
        </authorList>
    </citation>
    <scope>NUCLEOTIDE SEQUENCE [LARGE SCALE GENOMIC DNA]</scope>
    <source>
        <strain evidence="1 2">120-4 pot B 10/14</strain>
    </source>
</reference>